<evidence type="ECO:0000256" key="15">
    <source>
        <dbReference type="RuleBase" id="RU004445"/>
    </source>
</evidence>
<protein>
    <recommendedName>
        <fullName evidence="6 15">3-isopropylmalate dehydrogenase</fullName>
        <ecNumber evidence="6 15">1.1.1.85</ecNumber>
    </recommendedName>
</protein>
<comment type="function">
    <text evidence="15">Catalyzes the oxidation of 3-carboxy-2-hydroxy-4-methylpentanoate (3-isopropylmalate) to 3-carboxy-4-methyl-2-oxopentanoate. The product decarboxylates to 4-methyl-2 oxopentanoate.</text>
</comment>
<evidence type="ECO:0000256" key="14">
    <source>
        <dbReference type="ARBA" id="ARBA00023304"/>
    </source>
</evidence>
<keyword evidence="12 15" id="KW-0520">NAD</keyword>
<keyword evidence="18" id="KW-1185">Reference proteome</keyword>
<comment type="pathway">
    <text evidence="3 15">Amino-acid biosynthesis; L-leucine biosynthesis; L-leucine from 3-methyl-2-oxobutanoate: step 3/4.</text>
</comment>
<dbReference type="HAMAP" id="MF_01033">
    <property type="entry name" value="LeuB_type1"/>
    <property type="match status" value="1"/>
</dbReference>
<reference evidence="17 18" key="1">
    <citation type="journal article" date="2020" name="IScience">
        <title>Genome Sequencing of the Endangered Kingdonia uniflora (Circaeasteraceae, Ranunculales) Reveals Potential Mechanisms of Evolutionary Specialization.</title>
        <authorList>
            <person name="Sun Y."/>
            <person name="Deng T."/>
            <person name="Zhang A."/>
            <person name="Moore M.J."/>
            <person name="Landis J.B."/>
            <person name="Lin N."/>
            <person name="Zhang H."/>
            <person name="Zhang X."/>
            <person name="Huang J."/>
            <person name="Zhang X."/>
            <person name="Sun H."/>
            <person name="Wang H."/>
        </authorList>
    </citation>
    <scope>NUCLEOTIDE SEQUENCE [LARGE SCALE GENOMIC DNA]</scope>
    <source>
        <strain evidence="17">TB1705</strain>
        <tissue evidence="17">Leaf</tissue>
    </source>
</reference>
<gene>
    <name evidence="17" type="ORF">GIB67_037945</name>
</gene>
<keyword evidence="14 15" id="KW-0100">Branched-chain amino acid biosynthesis</keyword>
<dbReference type="NCBIfam" id="TIGR00169">
    <property type="entry name" value="leuB"/>
    <property type="match status" value="1"/>
</dbReference>
<dbReference type="EMBL" id="JACGCM010002284">
    <property type="protein sequence ID" value="KAF6141977.1"/>
    <property type="molecule type" value="Genomic_DNA"/>
</dbReference>
<keyword evidence="11" id="KW-0560">Oxidoreductase</keyword>
<dbReference type="Pfam" id="PF00180">
    <property type="entry name" value="Iso_dh"/>
    <property type="match status" value="1"/>
</dbReference>
<dbReference type="InterPro" id="IPR019818">
    <property type="entry name" value="IsoCit/isopropylmalate_DH_CS"/>
</dbReference>
<dbReference type="SUPFAM" id="SSF53659">
    <property type="entry name" value="Isocitrate/Isopropylmalate dehydrogenase-like"/>
    <property type="match status" value="1"/>
</dbReference>
<evidence type="ECO:0000256" key="1">
    <source>
        <dbReference type="ARBA" id="ARBA00000624"/>
    </source>
</evidence>
<keyword evidence="10" id="KW-0460">Magnesium</keyword>
<dbReference type="PANTHER" id="PTHR42979">
    <property type="entry name" value="3-ISOPROPYLMALATE DEHYDROGENASE"/>
    <property type="match status" value="1"/>
</dbReference>
<evidence type="ECO:0000256" key="8">
    <source>
        <dbReference type="ARBA" id="ARBA00022605"/>
    </source>
</evidence>
<evidence type="ECO:0000256" key="12">
    <source>
        <dbReference type="ARBA" id="ARBA00023027"/>
    </source>
</evidence>
<keyword evidence="9 15" id="KW-0479">Metal-binding</keyword>
<evidence type="ECO:0000256" key="13">
    <source>
        <dbReference type="ARBA" id="ARBA00023211"/>
    </source>
</evidence>
<evidence type="ECO:0000256" key="2">
    <source>
        <dbReference type="ARBA" id="ARBA00001936"/>
    </source>
</evidence>
<feature type="domain" description="Isopropylmalate dehydrogenase-like" evidence="16">
    <location>
        <begin position="38"/>
        <end position="396"/>
    </location>
</feature>
<evidence type="ECO:0000259" key="16">
    <source>
        <dbReference type="SMART" id="SM01329"/>
    </source>
</evidence>
<comment type="catalytic activity">
    <reaction evidence="1 15">
        <text>(2R,3S)-3-isopropylmalate + NAD(+) = 4-methyl-2-oxopentanoate + CO2 + NADH</text>
        <dbReference type="Rhea" id="RHEA:32271"/>
        <dbReference type="ChEBI" id="CHEBI:16526"/>
        <dbReference type="ChEBI" id="CHEBI:17865"/>
        <dbReference type="ChEBI" id="CHEBI:35121"/>
        <dbReference type="ChEBI" id="CHEBI:57540"/>
        <dbReference type="ChEBI" id="CHEBI:57945"/>
        <dbReference type="EC" id="1.1.1.85"/>
    </reaction>
</comment>
<dbReference type="GO" id="GO:0051287">
    <property type="term" value="F:NAD binding"/>
    <property type="evidence" value="ECO:0007669"/>
    <property type="project" value="InterPro"/>
</dbReference>
<dbReference type="UniPathway" id="UPA00048">
    <property type="reaction ID" value="UER00072"/>
</dbReference>
<evidence type="ECO:0000256" key="7">
    <source>
        <dbReference type="ARBA" id="ARBA00022430"/>
    </source>
</evidence>
<evidence type="ECO:0000256" key="3">
    <source>
        <dbReference type="ARBA" id="ARBA00004762"/>
    </source>
</evidence>
<dbReference type="EC" id="1.1.1.85" evidence="6 15"/>
<organism evidence="17 18">
    <name type="scientific">Kingdonia uniflora</name>
    <dbReference type="NCBI Taxonomy" id="39325"/>
    <lineage>
        <taxon>Eukaryota</taxon>
        <taxon>Viridiplantae</taxon>
        <taxon>Streptophyta</taxon>
        <taxon>Embryophyta</taxon>
        <taxon>Tracheophyta</taxon>
        <taxon>Spermatophyta</taxon>
        <taxon>Magnoliopsida</taxon>
        <taxon>Ranunculales</taxon>
        <taxon>Circaeasteraceae</taxon>
        <taxon>Kingdonia</taxon>
    </lineage>
</organism>
<dbReference type="Proteomes" id="UP000541444">
    <property type="component" value="Unassembled WGS sequence"/>
</dbReference>
<dbReference type="GO" id="GO:0000287">
    <property type="term" value="F:magnesium ion binding"/>
    <property type="evidence" value="ECO:0007669"/>
    <property type="project" value="InterPro"/>
</dbReference>
<dbReference type="GO" id="GO:0009098">
    <property type="term" value="P:L-leucine biosynthetic process"/>
    <property type="evidence" value="ECO:0007669"/>
    <property type="project" value="UniProtKB-UniPathway"/>
</dbReference>
<dbReference type="Gene3D" id="3.40.718.10">
    <property type="entry name" value="Isopropylmalate Dehydrogenase"/>
    <property type="match status" value="1"/>
</dbReference>
<evidence type="ECO:0000256" key="4">
    <source>
        <dbReference type="ARBA" id="ARBA00007769"/>
    </source>
</evidence>
<comment type="similarity">
    <text evidence="4">Belongs to the isocitrate and isopropylmalate dehydrogenases family.</text>
</comment>
<dbReference type="InterPro" id="IPR024084">
    <property type="entry name" value="IsoPropMal-DH-like_dom"/>
</dbReference>
<evidence type="ECO:0000256" key="6">
    <source>
        <dbReference type="ARBA" id="ARBA00013101"/>
    </source>
</evidence>
<evidence type="ECO:0000313" key="18">
    <source>
        <dbReference type="Proteomes" id="UP000541444"/>
    </source>
</evidence>
<comment type="caution">
    <text evidence="17">The sequence shown here is derived from an EMBL/GenBank/DDBJ whole genome shotgun (WGS) entry which is preliminary data.</text>
</comment>
<keyword evidence="7 15" id="KW-0432">Leucine biosynthesis</keyword>
<sequence length="430" mass="46758">MMSCLKPTLQIPAHPKSFSNLKRGTVRCSATNIIKHYNITLLPGDGIGPEVISVAKDVLTLTGSQQGIKFRFEEMPIGGAAIDLTGVPLPEETLLSAKKSDAILLGAIGGYKWDNLEKHLKPETGLLQIREGLGVFANLRPATVLPQLVDSSTLKKEVAEGVDLMVVRELTGGIYFGKPRGFGKNDKGEDIGFNTEVYATYEIDRIARVAFETARKRRGKLCSVDKANVLEASMLWRKRVTMLASEYPDITLTHMYVDNAAMQLVRDPKQFDTILTNNIFGDILSDEASMITGSIGMLPSASISESGPGLFEPIHGSAPDIAGQDKANPLATILSVAMLLRYALQEENAARIIENAVLDTLNKGFRTGDIFSIGKCKIYKEEEKVSNKMASMQEDIADDPLALIANEFDSGRVGESNDDVDRALDAHSLA</sequence>
<dbReference type="PROSITE" id="PS00470">
    <property type="entry name" value="IDH_IMDH"/>
    <property type="match status" value="1"/>
</dbReference>
<dbReference type="InterPro" id="IPR004429">
    <property type="entry name" value="Isopropylmalate_DH"/>
</dbReference>
<accession>A0A7J7LH73</accession>
<dbReference type="AlphaFoldDB" id="A0A7J7LH73"/>
<evidence type="ECO:0000256" key="11">
    <source>
        <dbReference type="ARBA" id="ARBA00023002"/>
    </source>
</evidence>
<dbReference type="OrthoDB" id="419183at2759"/>
<proteinExistence type="inferred from homology"/>
<evidence type="ECO:0000256" key="10">
    <source>
        <dbReference type="ARBA" id="ARBA00022842"/>
    </source>
</evidence>
<dbReference type="GO" id="GO:0003862">
    <property type="term" value="F:3-isopropylmalate dehydrogenase activity"/>
    <property type="evidence" value="ECO:0007669"/>
    <property type="project" value="UniProtKB-EC"/>
</dbReference>
<keyword evidence="13" id="KW-0464">Manganese</keyword>
<comment type="cofactor">
    <cofactor evidence="2">
        <name>Mn(2+)</name>
        <dbReference type="ChEBI" id="CHEBI:29035"/>
    </cofactor>
</comment>
<comment type="cofactor">
    <cofactor evidence="15">
        <name>Mg(2+)</name>
        <dbReference type="ChEBI" id="CHEBI:18420"/>
    </cofactor>
    <cofactor evidence="15">
        <name>Mn(2+)</name>
        <dbReference type="ChEBI" id="CHEBI:29035"/>
    </cofactor>
    <text evidence="15">Binds 1 Mg(2+) or Mn(2+) ion per subunit.</text>
</comment>
<dbReference type="PANTHER" id="PTHR42979:SF1">
    <property type="entry name" value="3-ISOPROPYLMALATE DEHYDROGENASE"/>
    <property type="match status" value="1"/>
</dbReference>
<evidence type="ECO:0000256" key="5">
    <source>
        <dbReference type="ARBA" id="ARBA00011738"/>
    </source>
</evidence>
<keyword evidence="8" id="KW-0028">Amino-acid biosynthesis</keyword>
<dbReference type="SMART" id="SM01329">
    <property type="entry name" value="Iso_dh"/>
    <property type="match status" value="1"/>
</dbReference>
<comment type="subunit">
    <text evidence="5 15">Homodimer.</text>
</comment>
<dbReference type="FunFam" id="3.40.718.10:FF:000004">
    <property type="entry name" value="3-isopropylmalate dehydrogenase"/>
    <property type="match status" value="1"/>
</dbReference>
<evidence type="ECO:0000256" key="9">
    <source>
        <dbReference type="ARBA" id="ARBA00022723"/>
    </source>
</evidence>
<evidence type="ECO:0000313" key="17">
    <source>
        <dbReference type="EMBL" id="KAF6141977.1"/>
    </source>
</evidence>
<name>A0A7J7LH73_9MAGN</name>